<proteinExistence type="predicted"/>
<organism evidence="1 2">
    <name type="scientific">Meripilus lineatus</name>
    <dbReference type="NCBI Taxonomy" id="2056292"/>
    <lineage>
        <taxon>Eukaryota</taxon>
        <taxon>Fungi</taxon>
        <taxon>Dikarya</taxon>
        <taxon>Basidiomycota</taxon>
        <taxon>Agaricomycotina</taxon>
        <taxon>Agaricomycetes</taxon>
        <taxon>Polyporales</taxon>
        <taxon>Meripilaceae</taxon>
        <taxon>Meripilus</taxon>
    </lineage>
</organism>
<name>A0AAD5V7B4_9APHY</name>
<protein>
    <submittedName>
        <fullName evidence="1">Uncharacterized protein</fullName>
    </submittedName>
</protein>
<evidence type="ECO:0000313" key="2">
    <source>
        <dbReference type="Proteomes" id="UP001212997"/>
    </source>
</evidence>
<dbReference type="AlphaFoldDB" id="A0AAD5V7B4"/>
<sequence>MILSENAISCRLPPSSPSESPLVFLLSLRIPDRLRAVTDSIPERYDRPCTCVLTRMTGLPNNSTEPSEISLGQQALRIKRTLSRFQAYYLMDGGRCFVEPIGQ</sequence>
<evidence type="ECO:0000313" key="1">
    <source>
        <dbReference type="EMBL" id="KAJ3488060.1"/>
    </source>
</evidence>
<comment type="caution">
    <text evidence="1">The sequence shown here is derived from an EMBL/GenBank/DDBJ whole genome shotgun (WGS) entry which is preliminary data.</text>
</comment>
<gene>
    <name evidence="1" type="ORF">NLI96_g3115</name>
</gene>
<accession>A0AAD5V7B4</accession>
<keyword evidence="2" id="KW-1185">Reference proteome</keyword>
<dbReference type="Proteomes" id="UP001212997">
    <property type="component" value="Unassembled WGS sequence"/>
</dbReference>
<reference evidence="1" key="1">
    <citation type="submission" date="2022-07" db="EMBL/GenBank/DDBJ databases">
        <title>Genome Sequence of Physisporinus lineatus.</title>
        <authorList>
            <person name="Buettner E."/>
        </authorList>
    </citation>
    <scope>NUCLEOTIDE SEQUENCE</scope>
    <source>
        <strain evidence="1">VT162</strain>
    </source>
</reference>
<dbReference type="EMBL" id="JANAWD010000075">
    <property type="protein sequence ID" value="KAJ3488060.1"/>
    <property type="molecule type" value="Genomic_DNA"/>
</dbReference>